<evidence type="ECO:0000313" key="3">
    <source>
        <dbReference type="EMBL" id="MCP9612173.1"/>
    </source>
</evidence>
<keyword evidence="1" id="KW-0732">Signal</keyword>
<keyword evidence="4" id="KW-1185">Reference proteome</keyword>
<sequence>MRNLFSLLICLFVSAFFMACNRGGKNINNENNALVRVGDQVLYRDELSNDMPNGLSAADSARFADNYIAQWVNDRILYDVAAKNIPDLSKIDQKVDRYREDLIIFEYKKQLLDEKLSKEISEGDLKAYYDKHADEFKLKSGIIRGLFIKVPVNSPRISQLKKWYRSDKPDAVENIEKYGLNNAVIYEYFYDRWVSFSEVMDNIPYEISDETDFLRRQKYLEISDGGYWYLLNISDYKVPGSVMPFDFAKRQIREILTNKMRLQFLVNTEKELYEKAIKDNRIEYYGSQRNKEKNKNK</sequence>
<name>A0ABT1MKF4_9BACT</name>
<comment type="caution">
    <text evidence="3">The sequence shown here is derived from an EMBL/GenBank/DDBJ whole genome shotgun (WGS) entry which is preliminary data.</text>
</comment>
<feature type="chain" id="PRO_5045173920" evidence="1">
    <location>
        <begin position="20"/>
        <end position="297"/>
    </location>
</feature>
<dbReference type="PROSITE" id="PS51257">
    <property type="entry name" value="PROKAR_LIPOPROTEIN"/>
    <property type="match status" value="1"/>
</dbReference>
<evidence type="ECO:0000313" key="4">
    <source>
        <dbReference type="Proteomes" id="UP001205603"/>
    </source>
</evidence>
<dbReference type="EMBL" id="JANDHW010000007">
    <property type="protein sequence ID" value="MCP9612173.1"/>
    <property type="molecule type" value="Genomic_DNA"/>
</dbReference>
<dbReference type="Proteomes" id="UP001205603">
    <property type="component" value="Unassembled WGS sequence"/>
</dbReference>
<accession>A0ABT1MKF4</accession>
<gene>
    <name evidence="3" type="ORF">NMU02_08725</name>
</gene>
<proteinExistence type="predicted"/>
<dbReference type="InterPro" id="IPR000297">
    <property type="entry name" value="PPIase_PpiC"/>
</dbReference>
<organism evidence="3 4">
    <name type="scientific">Coprobacter tertius</name>
    <dbReference type="NCBI Taxonomy" id="2944915"/>
    <lineage>
        <taxon>Bacteria</taxon>
        <taxon>Pseudomonadati</taxon>
        <taxon>Bacteroidota</taxon>
        <taxon>Bacteroidia</taxon>
        <taxon>Bacteroidales</taxon>
        <taxon>Barnesiellaceae</taxon>
        <taxon>Coprobacter</taxon>
    </lineage>
</organism>
<evidence type="ECO:0000259" key="2">
    <source>
        <dbReference type="Pfam" id="PF13145"/>
    </source>
</evidence>
<evidence type="ECO:0000256" key="1">
    <source>
        <dbReference type="SAM" id="SignalP"/>
    </source>
</evidence>
<feature type="domain" description="PpiC" evidence="2">
    <location>
        <begin position="120"/>
        <end position="249"/>
    </location>
</feature>
<keyword evidence="3" id="KW-0413">Isomerase</keyword>
<dbReference type="Pfam" id="PF13145">
    <property type="entry name" value="Rotamase_2"/>
    <property type="match status" value="1"/>
</dbReference>
<reference evidence="3 4" key="1">
    <citation type="submission" date="2022-07" db="EMBL/GenBank/DDBJ databases">
        <title>Fecal culturing of patients with breast cancer.</title>
        <authorList>
            <person name="Teng N.M.Y."/>
            <person name="Kiu R."/>
            <person name="Evans R."/>
            <person name="Baker D.J."/>
            <person name="Zenner C."/>
            <person name="Robinson S.D."/>
            <person name="Hall L.J."/>
        </authorList>
    </citation>
    <scope>NUCLEOTIDE SEQUENCE [LARGE SCALE GENOMIC DNA]</scope>
    <source>
        <strain evidence="3 4">LH1063</strain>
    </source>
</reference>
<feature type="signal peptide" evidence="1">
    <location>
        <begin position="1"/>
        <end position="19"/>
    </location>
</feature>
<protein>
    <submittedName>
        <fullName evidence="3">Peptidylprolyl isomerase</fullName>
    </submittedName>
</protein>
<dbReference type="RefSeq" id="WP_255027436.1">
    <property type="nucleotide sequence ID" value="NZ_JANDHW010000007.1"/>
</dbReference>
<dbReference type="GO" id="GO:0016853">
    <property type="term" value="F:isomerase activity"/>
    <property type="evidence" value="ECO:0007669"/>
    <property type="project" value="UniProtKB-KW"/>
</dbReference>